<name>A0AAE0J7U3_9PEZI</name>
<dbReference type="PANTHER" id="PTHR10963:SF60">
    <property type="entry name" value="GRAM-NEGATIVE BACTERIA-BINDING PROTEIN 1-RELATED"/>
    <property type="match status" value="1"/>
</dbReference>
<dbReference type="Gene3D" id="2.60.120.200">
    <property type="match status" value="1"/>
</dbReference>
<evidence type="ECO:0000256" key="1">
    <source>
        <dbReference type="SAM" id="SignalP"/>
    </source>
</evidence>
<sequence length="287" mass="31997">MRFDSSIFLLPFLPTLVSAWYPPTLQGYNLVWYDQFEGNSATLPNTGRWNIINGKLNVNNELETYSSSTRTVQVSGGYTLQIVPWRQQNGNGDWISGRIESTYTFTPQAGKKTVAQADIRFGSNPTNTKAGIWPAFWLLGQELRTGGSWPACGELDILETVNGDLRGYGTLHCGTNPGGPCNEPTGKGASTVIPNQDWHTWKIEWDRTSGDWYTSKITWYMDGVKFHEVSGQSLNDWTAFDKISNKPLFFILNVAVGGNWPGYPNGNTQDGYGSMMEVGYVAHYVSY</sequence>
<protein>
    <submittedName>
        <fullName evidence="3">Concanavalin A-like lectin/glucanase domain-containing protein</fullName>
    </submittedName>
</protein>
<dbReference type="InterPro" id="IPR000757">
    <property type="entry name" value="Beta-glucanase-like"/>
</dbReference>
<dbReference type="GO" id="GO:0004553">
    <property type="term" value="F:hydrolase activity, hydrolyzing O-glycosyl compounds"/>
    <property type="evidence" value="ECO:0007669"/>
    <property type="project" value="InterPro"/>
</dbReference>
<keyword evidence="4" id="KW-1185">Reference proteome</keyword>
<gene>
    <name evidence="3" type="ORF">B0H65DRAFT_552359</name>
</gene>
<feature type="domain" description="GH16" evidence="2">
    <location>
        <begin position="16"/>
        <end position="287"/>
    </location>
</feature>
<keyword evidence="1" id="KW-0732">Signal</keyword>
<dbReference type="PROSITE" id="PS51762">
    <property type="entry name" value="GH16_2"/>
    <property type="match status" value="1"/>
</dbReference>
<evidence type="ECO:0000259" key="2">
    <source>
        <dbReference type="PROSITE" id="PS51762"/>
    </source>
</evidence>
<accession>A0AAE0J7U3</accession>
<reference evidence="3" key="2">
    <citation type="submission" date="2023-06" db="EMBL/GenBank/DDBJ databases">
        <authorList>
            <consortium name="Lawrence Berkeley National Laboratory"/>
            <person name="Haridas S."/>
            <person name="Hensen N."/>
            <person name="Bonometti L."/>
            <person name="Westerberg I."/>
            <person name="Brannstrom I.O."/>
            <person name="Guillou S."/>
            <person name="Cros-Aarteil S."/>
            <person name="Calhoun S."/>
            <person name="Kuo A."/>
            <person name="Mondo S."/>
            <person name="Pangilinan J."/>
            <person name="Riley R."/>
            <person name="Labutti K."/>
            <person name="Andreopoulos B."/>
            <person name="Lipzen A."/>
            <person name="Chen C."/>
            <person name="Yanf M."/>
            <person name="Daum C."/>
            <person name="Ng V."/>
            <person name="Clum A."/>
            <person name="Steindorff A."/>
            <person name="Ohm R."/>
            <person name="Martin F."/>
            <person name="Silar P."/>
            <person name="Natvig D."/>
            <person name="Lalanne C."/>
            <person name="Gautier V."/>
            <person name="Ament-Velasquez S.L."/>
            <person name="Kruys A."/>
            <person name="Hutchinson M.I."/>
            <person name="Powell A.J."/>
            <person name="Barry K."/>
            <person name="Miller A.N."/>
            <person name="Grigoriev I.V."/>
            <person name="Debuchy R."/>
            <person name="Gladieux P."/>
            <person name="Thoren M.H."/>
            <person name="Johannesson H."/>
        </authorList>
    </citation>
    <scope>NUCLEOTIDE SEQUENCE</scope>
    <source>
        <strain evidence="3">CBS 560.94</strain>
    </source>
</reference>
<comment type="caution">
    <text evidence="3">The sequence shown here is derived from an EMBL/GenBank/DDBJ whole genome shotgun (WGS) entry which is preliminary data.</text>
</comment>
<organism evidence="3 4">
    <name type="scientific">Neurospora tetraspora</name>
    <dbReference type="NCBI Taxonomy" id="94610"/>
    <lineage>
        <taxon>Eukaryota</taxon>
        <taxon>Fungi</taxon>
        <taxon>Dikarya</taxon>
        <taxon>Ascomycota</taxon>
        <taxon>Pezizomycotina</taxon>
        <taxon>Sordariomycetes</taxon>
        <taxon>Sordariomycetidae</taxon>
        <taxon>Sordariales</taxon>
        <taxon>Sordariaceae</taxon>
        <taxon>Neurospora</taxon>
    </lineage>
</organism>
<dbReference type="SUPFAM" id="SSF49899">
    <property type="entry name" value="Concanavalin A-like lectins/glucanases"/>
    <property type="match status" value="1"/>
</dbReference>
<dbReference type="GeneID" id="87867035"/>
<dbReference type="InterPro" id="IPR013320">
    <property type="entry name" value="ConA-like_dom_sf"/>
</dbReference>
<dbReference type="PANTHER" id="PTHR10963">
    <property type="entry name" value="GLYCOSYL HYDROLASE-RELATED"/>
    <property type="match status" value="1"/>
</dbReference>
<dbReference type="CDD" id="cd02182">
    <property type="entry name" value="GH16_Strep_laminarinase_like"/>
    <property type="match status" value="1"/>
</dbReference>
<dbReference type="InterPro" id="IPR050546">
    <property type="entry name" value="Glycosyl_Hydrlase_16"/>
</dbReference>
<dbReference type="GO" id="GO:0005975">
    <property type="term" value="P:carbohydrate metabolic process"/>
    <property type="evidence" value="ECO:0007669"/>
    <property type="project" value="InterPro"/>
</dbReference>
<dbReference type="EMBL" id="JAUEPP010000008">
    <property type="protein sequence ID" value="KAK3337851.1"/>
    <property type="molecule type" value="Genomic_DNA"/>
</dbReference>
<proteinExistence type="predicted"/>
<evidence type="ECO:0000313" key="4">
    <source>
        <dbReference type="Proteomes" id="UP001278500"/>
    </source>
</evidence>
<evidence type="ECO:0000313" key="3">
    <source>
        <dbReference type="EMBL" id="KAK3337851.1"/>
    </source>
</evidence>
<dbReference type="RefSeq" id="XP_062677302.1">
    <property type="nucleotide sequence ID" value="XM_062829881.1"/>
</dbReference>
<dbReference type="AlphaFoldDB" id="A0AAE0J7U3"/>
<dbReference type="Pfam" id="PF00722">
    <property type="entry name" value="Glyco_hydro_16"/>
    <property type="match status" value="1"/>
</dbReference>
<feature type="chain" id="PRO_5042034939" evidence="1">
    <location>
        <begin position="20"/>
        <end position="287"/>
    </location>
</feature>
<reference evidence="3" key="1">
    <citation type="journal article" date="2023" name="Mol. Phylogenet. Evol.">
        <title>Genome-scale phylogeny and comparative genomics of the fungal order Sordariales.</title>
        <authorList>
            <person name="Hensen N."/>
            <person name="Bonometti L."/>
            <person name="Westerberg I."/>
            <person name="Brannstrom I.O."/>
            <person name="Guillou S."/>
            <person name="Cros-Aarteil S."/>
            <person name="Calhoun S."/>
            <person name="Haridas S."/>
            <person name="Kuo A."/>
            <person name="Mondo S."/>
            <person name="Pangilinan J."/>
            <person name="Riley R."/>
            <person name="LaButti K."/>
            <person name="Andreopoulos B."/>
            <person name="Lipzen A."/>
            <person name="Chen C."/>
            <person name="Yan M."/>
            <person name="Daum C."/>
            <person name="Ng V."/>
            <person name="Clum A."/>
            <person name="Steindorff A."/>
            <person name="Ohm R.A."/>
            <person name="Martin F."/>
            <person name="Silar P."/>
            <person name="Natvig D.O."/>
            <person name="Lalanne C."/>
            <person name="Gautier V."/>
            <person name="Ament-Velasquez S.L."/>
            <person name="Kruys A."/>
            <person name="Hutchinson M.I."/>
            <person name="Powell A.J."/>
            <person name="Barry K."/>
            <person name="Miller A.N."/>
            <person name="Grigoriev I.V."/>
            <person name="Debuchy R."/>
            <person name="Gladieux P."/>
            <person name="Hiltunen Thoren M."/>
            <person name="Johannesson H."/>
        </authorList>
    </citation>
    <scope>NUCLEOTIDE SEQUENCE</scope>
    <source>
        <strain evidence="3">CBS 560.94</strain>
    </source>
</reference>
<feature type="signal peptide" evidence="1">
    <location>
        <begin position="1"/>
        <end position="19"/>
    </location>
</feature>
<dbReference type="Proteomes" id="UP001278500">
    <property type="component" value="Unassembled WGS sequence"/>
</dbReference>